<protein>
    <submittedName>
        <fullName evidence="2">Uncharacterized protein</fullName>
    </submittedName>
</protein>
<dbReference type="RefSeq" id="WP_331210970.1">
    <property type="nucleotide sequence ID" value="NZ_JAZGQL010000030.1"/>
</dbReference>
<proteinExistence type="predicted"/>
<comment type="caution">
    <text evidence="2">The sequence shown here is derived from an EMBL/GenBank/DDBJ whole genome shotgun (WGS) entry which is preliminary data.</text>
</comment>
<evidence type="ECO:0000313" key="2">
    <source>
        <dbReference type="EMBL" id="MEE6310950.1"/>
    </source>
</evidence>
<accession>A0ABU7SM03</accession>
<feature type="compositionally biased region" description="Gly residues" evidence="1">
    <location>
        <begin position="97"/>
        <end position="108"/>
    </location>
</feature>
<gene>
    <name evidence="2" type="ORF">V1634_29335</name>
</gene>
<evidence type="ECO:0000313" key="3">
    <source>
        <dbReference type="Proteomes" id="UP001339911"/>
    </source>
</evidence>
<evidence type="ECO:0000256" key="1">
    <source>
        <dbReference type="SAM" id="MobiDB-lite"/>
    </source>
</evidence>
<organism evidence="2 3">
    <name type="scientific">Plantactinospora veratri</name>
    <dbReference type="NCBI Taxonomy" id="1436122"/>
    <lineage>
        <taxon>Bacteria</taxon>
        <taxon>Bacillati</taxon>
        <taxon>Actinomycetota</taxon>
        <taxon>Actinomycetes</taxon>
        <taxon>Micromonosporales</taxon>
        <taxon>Micromonosporaceae</taxon>
        <taxon>Plantactinospora</taxon>
    </lineage>
</organism>
<dbReference type="Proteomes" id="UP001339911">
    <property type="component" value="Unassembled WGS sequence"/>
</dbReference>
<name>A0ABU7SM03_9ACTN</name>
<dbReference type="EMBL" id="JAZGQL010000030">
    <property type="protein sequence ID" value="MEE6310950.1"/>
    <property type="molecule type" value="Genomic_DNA"/>
</dbReference>
<feature type="region of interest" description="Disordered" evidence="1">
    <location>
        <begin position="1"/>
        <end position="121"/>
    </location>
</feature>
<reference evidence="2 3" key="1">
    <citation type="submission" date="2024-01" db="EMBL/GenBank/DDBJ databases">
        <title>Genome insights into Plantactinospora veratri sp. nov.</title>
        <authorList>
            <person name="Wang L."/>
        </authorList>
    </citation>
    <scope>NUCLEOTIDE SEQUENCE [LARGE SCALE GENOMIC DNA]</scope>
    <source>
        <strain evidence="2 3">NEAU-FHS4</strain>
    </source>
</reference>
<keyword evidence="3" id="KW-1185">Reference proteome</keyword>
<sequence length="121" mass="11830">MPAKRKSRKTSGSTGRGGSPARPGRPVDDSIELATPIALPGDGAPIALPGDGAPIALPGDGAPIALPGDGAPIALPGDDSPARQRPVAPKAGPAIRNGGGPTGVGRGRGAASSRQYAFRRS</sequence>